<feature type="region of interest" description="Disordered" evidence="1">
    <location>
        <begin position="1"/>
        <end position="127"/>
    </location>
</feature>
<organism evidence="2 3">
    <name type="scientific">Penicillium chermesinum</name>
    <dbReference type="NCBI Taxonomy" id="63820"/>
    <lineage>
        <taxon>Eukaryota</taxon>
        <taxon>Fungi</taxon>
        <taxon>Dikarya</taxon>
        <taxon>Ascomycota</taxon>
        <taxon>Pezizomycotina</taxon>
        <taxon>Eurotiomycetes</taxon>
        <taxon>Eurotiomycetidae</taxon>
        <taxon>Eurotiales</taxon>
        <taxon>Aspergillaceae</taxon>
        <taxon>Penicillium</taxon>
    </lineage>
</organism>
<feature type="compositionally biased region" description="Polar residues" evidence="1">
    <location>
        <begin position="89"/>
        <end position="103"/>
    </location>
</feature>
<reference evidence="2" key="1">
    <citation type="submission" date="2022-11" db="EMBL/GenBank/DDBJ databases">
        <authorList>
            <person name="Petersen C."/>
        </authorList>
    </citation>
    <scope>NUCLEOTIDE SEQUENCE</scope>
    <source>
        <strain evidence="2">IBT 19713</strain>
    </source>
</reference>
<comment type="caution">
    <text evidence="2">The sequence shown here is derived from an EMBL/GenBank/DDBJ whole genome shotgun (WGS) entry which is preliminary data.</text>
</comment>
<feature type="compositionally biased region" description="Basic and acidic residues" evidence="1">
    <location>
        <begin position="37"/>
        <end position="46"/>
    </location>
</feature>
<dbReference type="EMBL" id="JAPQKS010000006">
    <property type="protein sequence ID" value="KAJ5224019.1"/>
    <property type="molecule type" value="Genomic_DNA"/>
</dbReference>
<dbReference type="OrthoDB" id="5407458at2759"/>
<feature type="compositionally biased region" description="Basic and acidic residues" evidence="1">
    <location>
        <begin position="268"/>
        <end position="288"/>
    </location>
</feature>
<dbReference type="RefSeq" id="XP_058328202.1">
    <property type="nucleotide sequence ID" value="XM_058477857.1"/>
</dbReference>
<protein>
    <submittedName>
        <fullName evidence="2">Uncharacterized protein</fullName>
    </submittedName>
</protein>
<feature type="compositionally biased region" description="Basic and acidic residues" evidence="1">
    <location>
        <begin position="77"/>
        <end position="87"/>
    </location>
</feature>
<reference evidence="2" key="2">
    <citation type="journal article" date="2023" name="IMA Fungus">
        <title>Comparative genomic study of the Penicillium genus elucidates a diverse pangenome and 15 lateral gene transfer events.</title>
        <authorList>
            <person name="Petersen C."/>
            <person name="Sorensen T."/>
            <person name="Nielsen M.R."/>
            <person name="Sondergaard T.E."/>
            <person name="Sorensen J.L."/>
            <person name="Fitzpatrick D.A."/>
            <person name="Frisvad J.C."/>
            <person name="Nielsen K.L."/>
        </authorList>
    </citation>
    <scope>NUCLEOTIDE SEQUENCE</scope>
    <source>
        <strain evidence="2">IBT 19713</strain>
    </source>
</reference>
<feature type="region of interest" description="Disordered" evidence="1">
    <location>
        <begin position="235"/>
        <end position="297"/>
    </location>
</feature>
<evidence type="ECO:0000256" key="1">
    <source>
        <dbReference type="SAM" id="MobiDB-lite"/>
    </source>
</evidence>
<dbReference type="AlphaFoldDB" id="A0A9W9NST4"/>
<feature type="region of interest" description="Disordered" evidence="1">
    <location>
        <begin position="168"/>
        <end position="198"/>
    </location>
</feature>
<proteinExistence type="predicted"/>
<sequence length="297" mass="32940">MKPSREPRGYDDEDDAVLMPPPPPPVQRRKPAPQIHQEPKRPEPRKSVTTSVVPSARRRQSQAVEPEFDDVLPSEYANRRLSRDIPLDRSQSMRASKRSTSYHESNRGVARVAVNNSQSLRRRPEQVYYHPDSTVSLEEAESEIEQYIARQSGRALANELPASEETLGAKRAAGPASDGSQNSRSNSSRGSGGASKLASDTSQMILSMNGMTIGFDKDGLAGKSINIRTGDEGAASLNITNGTQKPRPKKYITGVGSSYSDHTTAGNRRLEDRQDRRAREERRTERAHRSSRSSYRV</sequence>
<gene>
    <name evidence="2" type="ORF">N7468_008561</name>
</gene>
<name>A0A9W9NST4_9EURO</name>
<dbReference type="GeneID" id="83205160"/>
<feature type="compositionally biased region" description="Low complexity" evidence="1">
    <location>
        <begin position="176"/>
        <end position="189"/>
    </location>
</feature>
<keyword evidence="3" id="KW-1185">Reference proteome</keyword>
<evidence type="ECO:0000313" key="3">
    <source>
        <dbReference type="Proteomes" id="UP001150941"/>
    </source>
</evidence>
<accession>A0A9W9NST4</accession>
<dbReference type="Proteomes" id="UP001150941">
    <property type="component" value="Unassembled WGS sequence"/>
</dbReference>
<feature type="compositionally biased region" description="Polar residues" evidence="1">
    <location>
        <begin position="255"/>
        <end position="266"/>
    </location>
</feature>
<evidence type="ECO:0000313" key="2">
    <source>
        <dbReference type="EMBL" id="KAJ5224019.1"/>
    </source>
</evidence>
<feature type="compositionally biased region" description="Basic and acidic residues" evidence="1">
    <location>
        <begin position="1"/>
        <end position="10"/>
    </location>
</feature>